<sequence>MYRSTSGDKVYYRASEPCPYYDQFIHFTNPGAIIMNKAKWEIETWLGRKPKVSVEVIDEGDDFLDSLTYKTSINRGTFRRIRRDELVSPEILDSNEERFEDLIRRYGSDGYDGFLQDDDYIIGFLLEFSDMLKGAASSDFIYNKVMKISIILNHLDTSWIKTYRTKNSAGITMFIPNPDITLRELSKRSGKILFMSATIHTPSS</sequence>
<evidence type="ECO:0000313" key="1">
    <source>
        <dbReference type="EMBL" id="GAH89068.1"/>
    </source>
</evidence>
<comment type="caution">
    <text evidence="1">The sequence shown here is derived from an EMBL/GenBank/DDBJ whole genome shotgun (WGS) entry which is preliminary data.</text>
</comment>
<proteinExistence type="predicted"/>
<gene>
    <name evidence="1" type="ORF">S03H2_60421</name>
</gene>
<dbReference type="EMBL" id="BARU01038934">
    <property type="protein sequence ID" value="GAH89068.1"/>
    <property type="molecule type" value="Genomic_DNA"/>
</dbReference>
<dbReference type="AlphaFoldDB" id="X1L4J0"/>
<organism evidence="1">
    <name type="scientific">marine sediment metagenome</name>
    <dbReference type="NCBI Taxonomy" id="412755"/>
    <lineage>
        <taxon>unclassified sequences</taxon>
        <taxon>metagenomes</taxon>
        <taxon>ecological metagenomes</taxon>
    </lineage>
</organism>
<reference evidence="1" key="1">
    <citation type="journal article" date="2014" name="Front. Microbiol.">
        <title>High frequency of phylogenetically diverse reductive dehalogenase-homologous genes in deep subseafloor sedimentary metagenomes.</title>
        <authorList>
            <person name="Kawai M."/>
            <person name="Futagami T."/>
            <person name="Toyoda A."/>
            <person name="Takaki Y."/>
            <person name="Nishi S."/>
            <person name="Hori S."/>
            <person name="Arai W."/>
            <person name="Tsubouchi T."/>
            <person name="Morono Y."/>
            <person name="Uchiyama I."/>
            <person name="Ito T."/>
            <person name="Fujiyama A."/>
            <person name="Inagaki F."/>
            <person name="Takami H."/>
        </authorList>
    </citation>
    <scope>NUCLEOTIDE SEQUENCE</scope>
    <source>
        <strain evidence="1">Expedition CK06-06</strain>
    </source>
</reference>
<protein>
    <submittedName>
        <fullName evidence="1">Uncharacterized protein</fullName>
    </submittedName>
</protein>
<name>X1L4J0_9ZZZZ</name>
<accession>X1L4J0</accession>
<feature type="non-terminal residue" evidence="1">
    <location>
        <position position="204"/>
    </location>
</feature>